<evidence type="ECO:0000313" key="6">
    <source>
        <dbReference type="EMBL" id="KKK38713.1"/>
    </source>
</evidence>
<evidence type="ECO:0000256" key="2">
    <source>
        <dbReference type="ARBA" id="ARBA00022801"/>
    </source>
</evidence>
<dbReference type="EC" id="3.1.3.48" evidence="5"/>
<dbReference type="PANTHER" id="PTHR39181">
    <property type="entry name" value="TYROSINE-PROTEIN PHOSPHATASE YWQE"/>
    <property type="match status" value="1"/>
</dbReference>
<organism evidence="6 7">
    <name type="scientific">Mesobacillus campisalis</name>
    <dbReference type="NCBI Taxonomy" id="1408103"/>
    <lineage>
        <taxon>Bacteria</taxon>
        <taxon>Bacillati</taxon>
        <taxon>Bacillota</taxon>
        <taxon>Bacilli</taxon>
        <taxon>Bacillales</taxon>
        <taxon>Bacillaceae</taxon>
        <taxon>Mesobacillus</taxon>
    </lineage>
</organism>
<dbReference type="RefSeq" id="WP_046523016.1">
    <property type="nucleotide sequence ID" value="NZ_LAYY01000006.1"/>
</dbReference>
<evidence type="ECO:0000313" key="7">
    <source>
        <dbReference type="Proteomes" id="UP000034166"/>
    </source>
</evidence>
<evidence type="ECO:0000256" key="4">
    <source>
        <dbReference type="ARBA" id="ARBA00051722"/>
    </source>
</evidence>
<dbReference type="AlphaFoldDB" id="A0A0M2SX21"/>
<dbReference type="Proteomes" id="UP000034166">
    <property type="component" value="Unassembled WGS sequence"/>
</dbReference>
<dbReference type="Gene3D" id="3.20.20.140">
    <property type="entry name" value="Metal-dependent hydrolases"/>
    <property type="match status" value="1"/>
</dbReference>
<comment type="catalytic activity">
    <reaction evidence="4 5">
        <text>O-phospho-L-tyrosyl-[protein] + H2O = L-tyrosyl-[protein] + phosphate</text>
        <dbReference type="Rhea" id="RHEA:10684"/>
        <dbReference type="Rhea" id="RHEA-COMP:10136"/>
        <dbReference type="Rhea" id="RHEA-COMP:20101"/>
        <dbReference type="ChEBI" id="CHEBI:15377"/>
        <dbReference type="ChEBI" id="CHEBI:43474"/>
        <dbReference type="ChEBI" id="CHEBI:46858"/>
        <dbReference type="ChEBI" id="CHEBI:61978"/>
        <dbReference type="EC" id="3.1.3.48"/>
    </reaction>
</comment>
<dbReference type="Pfam" id="PF19567">
    <property type="entry name" value="CpsB_CapC"/>
    <property type="match status" value="1"/>
</dbReference>
<dbReference type="SUPFAM" id="SSF89550">
    <property type="entry name" value="PHP domain-like"/>
    <property type="match status" value="1"/>
</dbReference>
<proteinExistence type="inferred from homology"/>
<keyword evidence="2 5" id="KW-0378">Hydrolase</keyword>
<dbReference type="PANTHER" id="PTHR39181:SF1">
    <property type="entry name" value="TYROSINE-PROTEIN PHOSPHATASE YWQE"/>
    <property type="match status" value="1"/>
</dbReference>
<dbReference type="PATRIC" id="fig|1408103.3.peg.1555"/>
<dbReference type="GO" id="GO:0030145">
    <property type="term" value="F:manganese ion binding"/>
    <property type="evidence" value="ECO:0007669"/>
    <property type="project" value="UniProtKB-UniRule"/>
</dbReference>
<dbReference type="GO" id="GO:0004725">
    <property type="term" value="F:protein tyrosine phosphatase activity"/>
    <property type="evidence" value="ECO:0007669"/>
    <property type="project" value="UniProtKB-UniRule"/>
</dbReference>
<gene>
    <name evidence="6" type="ORF">WQ57_06910</name>
</gene>
<dbReference type="OrthoDB" id="9788539at2"/>
<evidence type="ECO:0000256" key="5">
    <source>
        <dbReference type="PIRNR" id="PIRNR016557"/>
    </source>
</evidence>
<evidence type="ECO:0000256" key="1">
    <source>
        <dbReference type="ARBA" id="ARBA00005750"/>
    </source>
</evidence>
<dbReference type="EMBL" id="LAYY01000006">
    <property type="protein sequence ID" value="KKK38713.1"/>
    <property type="molecule type" value="Genomic_DNA"/>
</dbReference>
<dbReference type="InterPro" id="IPR016195">
    <property type="entry name" value="Pol/histidinol_Pase-like"/>
</dbReference>
<comment type="similarity">
    <text evidence="1 5">Belongs to the metallo-dependent hydrolases superfamily. CpsB/CapC family.</text>
</comment>
<dbReference type="PIRSF" id="PIRSF016557">
    <property type="entry name" value="Caps_synth_CpsB"/>
    <property type="match status" value="1"/>
</dbReference>
<sequence>MIDIHNHILSGLDDGAATMEDSLLMARQAVMEGIHTIVATPHHQNSSFENPKEIVIKKVEELNSKLKEENFPLVILQGHETRIHGDFLEEFNQGNILALNGTQYVFIELPSGHVPRYTSRFVFELQNMGVIPIIVHPERNQGIVEQPDLLYQLVKKGALAQLTASSVCGKFGKSILKFSHQLLEANLIHFIASDAHNIYNRSFHMEEAFSMLSSRYGNEMADMMKENAELLVRGDNVYRDEPQKVKKKKLLGIF</sequence>
<reference evidence="6 7" key="1">
    <citation type="submission" date="2015-04" db="EMBL/GenBank/DDBJ databases">
        <title>Taxonomic description and genome sequence of Bacillus campisalis sp. nov., a novel member of the genus Bacillus isolated from solar saltern.</title>
        <authorList>
            <person name="Mathan Kumar R."/>
            <person name="Kaur G."/>
            <person name="Kumar A."/>
            <person name="Singh N.K."/>
            <person name="Kaur N."/>
            <person name="Kumar N."/>
            <person name="Mayilraj S."/>
        </authorList>
    </citation>
    <scope>NUCLEOTIDE SEQUENCE [LARGE SCALE GENOMIC DNA]</scope>
    <source>
        <strain evidence="6 7">SA2-6</strain>
    </source>
</reference>
<evidence type="ECO:0000256" key="3">
    <source>
        <dbReference type="ARBA" id="ARBA00022912"/>
    </source>
</evidence>
<protein>
    <recommendedName>
        <fullName evidence="5">Tyrosine-protein phosphatase</fullName>
        <ecNumber evidence="5">3.1.3.48</ecNumber>
    </recommendedName>
</protein>
<accession>A0A0M2SX21</accession>
<comment type="caution">
    <text evidence="6">The sequence shown here is derived from an EMBL/GenBank/DDBJ whole genome shotgun (WGS) entry which is preliminary data.</text>
</comment>
<dbReference type="InterPro" id="IPR016667">
    <property type="entry name" value="Caps_polysacc_synth_CpsB/CapC"/>
</dbReference>
<keyword evidence="3 5" id="KW-0904">Protein phosphatase</keyword>
<keyword evidence="7" id="KW-1185">Reference proteome</keyword>
<name>A0A0M2SX21_9BACI</name>